<organism evidence="1 2">
    <name type="scientific">Danaus plexippus plexippus</name>
    <dbReference type="NCBI Taxonomy" id="278856"/>
    <lineage>
        <taxon>Eukaryota</taxon>
        <taxon>Metazoa</taxon>
        <taxon>Ecdysozoa</taxon>
        <taxon>Arthropoda</taxon>
        <taxon>Hexapoda</taxon>
        <taxon>Insecta</taxon>
        <taxon>Pterygota</taxon>
        <taxon>Neoptera</taxon>
        <taxon>Endopterygota</taxon>
        <taxon>Lepidoptera</taxon>
        <taxon>Glossata</taxon>
        <taxon>Ditrysia</taxon>
        <taxon>Papilionoidea</taxon>
        <taxon>Nymphalidae</taxon>
        <taxon>Danainae</taxon>
        <taxon>Danaini</taxon>
        <taxon>Danaina</taxon>
        <taxon>Danaus</taxon>
        <taxon>Danaus</taxon>
    </lineage>
</organism>
<proteinExistence type="predicted"/>
<dbReference type="InParanoid" id="A0A212F737"/>
<name>A0A212F737_DANPL</name>
<protein>
    <submittedName>
        <fullName evidence="1">Cul-2 isoform A</fullName>
    </submittedName>
</protein>
<sequence>MMSLKPRNVDFQETWATLKET</sequence>
<keyword evidence="2" id="KW-1185">Reference proteome</keyword>
<dbReference type="KEGG" id="dpl:KGM_203191A"/>
<feature type="non-terminal residue" evidence="1">
    <location>
        <position position="21"/>
    </location>
</feature>
<evidence type="ECO:0000313" key="1">
    <source>
        <dbReference type="EMBL" id="OWR49556.1"/>
    </source>
</evidence>
<gene>
    <name evidence="1" type="ORF">KGM_203191A</name>
</gene>
<dbReference type="Proteomes" id="UP000007151">
    <property type="component" value="Unassembled WGS sequence"/>
</dbReference>
<dbReference type="EMBL" id="AGBW02009929">
    <property type="protein sequence ID" value="OWR49556.1"/>
    <property type="molecule type" value="Genomic_DNA"/>
</dbReference>
<reference evidence="1 2" key="1">
    <citation type="journal article" date="2011" name="Cell">
        <title>The monarch butterfly genome yields insights into long-distance migration.</title>
        <authorList>
            <person name="Zhan S."/>
            <person name="Merlin C."/>
            <person name="Boore J.L."/>
            <person name="Reppert S.M."/>
        </authorList>
    </citation>
    <scope>NUCLEOTIDE SEQUENCE [LARGE SCALE GENOMIC DNA]</scope>
    <source>
        <strain evidence="1">F-2</strain>
    </source>
</reference>
<evidence type="ECO:0000313" key="2">
    <source>
        <dbReference type="Proteomes" id="UP000007151"/>
    </source>
</evidence>
<dbReference type="AlphaFoldDB" id="A0A212F737"/>
<comment type="caution">
    <text evidence="1">The sequence shown here is derived from an EMBL/GenBank/DDBJ whole genome shotgun (WGS) entry which is preliminary data.</text>
</comment>
<accession>A0A212F737</accession>